<organism evidence="1 2">
    <name type="scientific">Mytilus edulis</name>
    <name type="common">Blue mussel</name>
    <dbReference type="NCBI Taxonomy" id="6550"/>
    <lineage>
        <taxon>Eukaryota</taxon>
        <taxon>Metazoa</taxon>
        <taxon>Spiralia</taxon>
        <taxon>Lophotrochozoa</taxon>
        <taxon>Mollusca</taxon>
        <taxon>Bivalvia</taxon>
        <taxon>Autobranchia</taxon>
        <taxon>Pteriomorphia</taxon>
        <taxon>Mytilida</taxon>
        <taxon>Mytiloidea</taxon>
        <taxon>Mytilidae</taxon>
        <taxon>Mytilinae</taxon>
        <taxon>Mytilus</taxon>
    </lineage>
</organism>
<protein>
    <submittedName>
        <fullName evidence="1">Uncharacterized protein</fullName>
    </submittedName>
</protein>
<dbReference type="Proteomes" id="UP000683360">
    <property type="component" value="Unassembled WGS sequence"/>
</dbReference>
<dbReference type="PANTHER" id="PTHR39369:SF6">
    <property type="entry name" value="LIN-24 (TWENTY-FOUR) LIKE"/>
    <property type="match status" value="1"/>
</dbReference>
<dbReference type="EMBL" id="CAJPWZ010000336">
    <property type="protein sequence ID" value="CAG2190606.1"/>
    <property type="molecule type" value="Genomic_DNA"/>
</dbReference>
<dbReference type="AlphaFoldDB" id="A0A8S3Q2K2"/>
<dbReference type="OrthoDB" id="6127625at2759"/>
<reference evidence="1" key="1">
    <citation type="submission" date="2021-03" db="EMBL/GenBank/DDBJ databases">
        <authorList>
            <person name="Bekaert M."/>
        </authorList>
    </citation>
    <scope>NUCLEOTIDE SEQUENCE</scope>
</reference>
<gene>
    <name evidence="1" type="ORF">MEDL_5883</name>
</gene>
<dbReference type="CDD" id="cd20237">
    <property type="entry name" value="PFM_LIN24-like"/>
    <property type="match status" value="1"/>
</dbReference>
<comment type="caution">
    <text evidence="1">The sequence shown here is derived from an EMBL/GenBank/DDBJ whole genome shotgun (WGS) entry which is preliminary data.</text>
</comment>
<name>A0A8S3Q2K2_MYTED</name>
<sequence length="294" mass="32831">MQKKQKKNNAFADSAVADRVSKHENKKMNIRFANANGPSIKKVTAKMSDEIIDLEEMVQTWAWTSFEKTKSKSSSMKLQDAYLEILWDRVKFVPQKPKYTPTTRGEMPQSHVIFKSVFRNDSETPQTHSLKTERQTTATCTSSLTKGCTKGFNVGLTLSAPGEVAEASVGFEKGWSIENAKENSDNKTLTWATEGNLTVPPRSLLNAELQIKEKQCSYTFTSSVILQGKITVNIHNKKENNNLVMTVMGDIKEVLLGDKALKGIRKEGNCAVIDMAGKCDFKFGIEQQIRCYSG</sequence>
<accession>A0A8S3Q2K2</accession>
<evidence type="ECO:0000313" key="1">
    <source>
        <dbReference type="EMBL" id="CAG2190606.1"/>
    </source>
</evidence>
<dbReference type="PANTHER" id="PTHR39369">
    <property type="entry name" value="LIN-24 (TWENTY-FOUR) LIKE"/>
    <property type="match status" value="1"/>
</dbReference>
<keyword evidence="2" id="KW-1185">Reference proteome</keyword>
<proteinExistence type="predicted"/>
<dbReference type="SUPFAM" id="SSF56973">
    <property type="entry name" value="Aerolisin/ETX pore-forming domain"/>
    <property type="match status" value="1"/>
</dbReference>
<evidence type="ECO:0000313" key="2">
    <source>
        <dbReference type="Proteomes" id="UP000683360"/>
    </source>
</evidence>
<dbReference type="Gene3D" id="2.170.15.10">
    <property type="entry name" value="Proaerolysin, chain A, domain 3"/>
    <property type="match status" value="1"/>
</dbReference>